<accession>A0ABD7E7J7</accession>
<sequence>MGRFLTGVSLLLLIIGNAFTVAAAAEGESETLPPADLQAIESLVERWDDVLSKRDNAQPQSLYMPQVEWYGQSLSAQQVLANEQAFLAKNTDFCQSIVSTLNIQRSYEDKNIVLVSFVKRAGLTYENEQNYPQEIQVTKSAQGWRIVSETDGITLANQSKEKSTDVARGKFDGKNKSYVWMREADPRTGGACLPYSKCDCSLWSSDPRVSPIIITQCLIGNVETISGLDNSGRDRVVVSPEWWSSAERVVYVFDIQQYQWIRVMPGFMKNLNIQETATAADLLQPDPQHPGQVKVTTAYWDLEKDELLTKVINKKLWVLD</sequence>
<feature type="chain" id="PRO_5044816162" evidence="1">
    <location>
        <begin position="24"/>
        <end position="320"/>
    </location>
</feature>
<name>A0ABD7E7J7_ESCAL</name>
<dbReference type="RefSeq" id="WP_059218897.1">
    <property type="nucleotide sequence ID" value="NZ_BBVX01000009.1"/>
</dbReference>
<evidence type="ECO:0000313" key="3">
    <source>
        <dbReference type="Proteomes" id="UP000663211"/>
    </source>
</evidence>
<proteinExistence type="predicted"/>
<keyword evidence="1" id="KW-0732">Signal</keyword>
<reference evidence="2 3" key="1">
    <citation type="submission" date="2021-03" db="EMBL/GenBank/DDBJ databases">
        <title>Comparative genomics of Chinese and international isolates of Escherichia albertii: population structure and evolution of virulence and antimicrobial resistance.</title>
        <authorList>
            <person name="Wang H."/>
            <person name="Xiong Y."/>
            <person name="Luo L."/>
        </authorList>
    </citation>
    <scope>NUCLEOTIDE SEQUENCE [LARGE SCALE GENOMIC DNA]</scope>
    <source>
        <strain evidence="2 3">Sample 165</strain>
    </source>
</reference>
<dbReference type="Proteomes" id="UP000663211">
    <property type="component" value="Chromosome"/>
</dbReference>
<organism evidence="2 3">
    <name type="scientific">Escherichia albertii</name>
    <dbReference type="NCBI Taxonomy" id="208962"/>
    <lineage>
        <taxon>Bacteria</taxon>
        <taxon>Pseudomonadati</taxon>
        <taxon>Pseudomonadota</taxon>
        <taxon>Gammaproteobacteria</taxon>
        <taxon>Enterobacterales</taxon>
        <taxon>Enterobacteriaceae</taxon>
        <taxon>Escherichia</taxon>
    </lineage>
</organism>
<gene>
    <name evidence="2" type="ORF">JRC44_16230</name>
</gene>
<dbReference type="AlphaFoldDB" id="A0ABD7E7J7"/>
<evidence type="ECO:0000313" key="2">
    <source>
        <dbReference type="EMBL" id="QST72395.1"/>
    </source>
</evidence>
<dbReference type="EMBL" id="CP070296">
    <property type="protein sequence ID" value="QST72395.1"/>
    <property type="molecule type" value="Genomic_DNA"/>
</dbReference>
<protein>
    <submittedName>
        <fullName evidence="2">Uncharacterized protein</fullName>
    </submittedName>
</protein>
<feature type="signal peptide" evidence="1">
    <location>
        <begin position="1"/>
        <end position="23"/>
    </location>
</feature>
<evidence type="ECO:0000256" key="1">
    <source>
        <dbReference type="SAM" id="SignalP"/>
    </source>
</evidence>